<evidence type="ECO:0000313" key="2">
    <source>
        <dbReference type="Proteomes" id="UP000217790"/>
    </source>
</evidence>
<organism evidence="1 2">
    <name type="scientific">Armillaria gallica</name>
    <name type="common">Bulbous honey fungus</name>
    <name type="synonym">Armillaria bulbosa</name>
    <dbReference type="NCBI Taxonomy" id="47427"/>
    <lineage>
        <taxon>Eukaryota</taxon>
        <taxon>Fungi</taxon>
        <taxon>Dikarya</taxon>
        <taxon>Basidiomycota</taxon>
        <taxon>Agaricomycotina</taxon>
        <taxon>Agaricomycetes</taxon>
        <taxon>Agaricomycetidae</taxon>
        <taxon>Agaricales</taxon>
        <taxon>Marasmiineae</taxon>
        <taxon>Physalacriaceae</taxon>
        <taxon>Armillaria</taxon>
    </lineage>
</organism>
<evidence type="ECO:0000313" key="1">
    <source>
        <dbReference type="EMBL" id="PBK83425.1"/>
    </source>
</evidence>
<dbReference type="AlphaFoldDB" id="A0A2H3CK62"/>
<dbReference type="InParanoid" id="A0A2H3CK62"/>
<reference evidence="2" key="1">
    <citation type="journal article" date="2017" name="Nat. Ecol. Evol.">
        <title>Genome expansion and lineage-specific genetic innovations in the forest pathogenic fungi Armillaria.</title>
        <authorList>
            <person name="Sipos G."/>
            <person name="Prasanna A.N."/>
            <person name="Walter M.C."/>
            <person name="O'Connor E."/>
            <person name="Balint B."/>
            <person name="Krizsan K."/>
            <person name="Kiss B."/>
            <person name="Hess J."/>
            <person name="Varga T."/>
            <person name="Slot J."/>
            <person name="Riley R."/>
            <person name="Boka B."/>
            <person name="Rigling D."/>
            <person name="Barry K."/>
            <person name="Lee J."/>
            <person name="Mihaltcheva S."/>
            <person name="LaButti K."/>
            <person name="Lipzen A."/>
            <person name="Waldron R."/>
            <person name="Moloney N.M."/>
            <person name="Sperisen C."/>
            <person name="Kredics L."/>
            <person name="Vagvoelgyi C."/>
            <person name="Patrignani A."/>
            <person name="Fitzpatrick D."/>
            <person name="Nagy I."/>
            <person name="Doyle S."/>
            <person name="Anderson J.B."/>
            <person name="Grigoriev I.V."/>
            <person name="Gueldener U."/>
            <person name="Muensterkoetter M."/>
            <person name="Nagy L.G."/>
        </authorList>
    </citation>
    <scope>NUCLEOTIDE SEQUENCE [LARGE SCALE GENOMIC DNA]</scope>
    <source>
        <strain evidence="2">Ar21-2</strain>
    </source>
</reference>
<name>A0A2H3CK62_ARMGA</name>
<dbReference type="EMBL" id="KZ293706">
    <property type="protein sequence ID" value="PBK83425.1"/>
    <property type="molecule type" value="Genomic_DNA"/>
</dbReference>
<accession>A0A2H3CK62</accession>
<proteinExistence type="predicted"/>
<dbReference type="Proteomes" id="UP000217790">
    <property type="component" value="Unassembled WGS sequence"/>
</dbReference>
<sequence>MFARCSLRYHVDRFRLEIVQNHKVHSKVTLINSPWIIFPNQLSNRYWNSLLCCSPSLDKKHLIDIYHALYTLMGNNVLLQTYDFVIHSPGSICITTKHCSGDFLVGRIPIVPTEQAVTWLFDNTPFSGSFTIKYLSLQSQHFMISPQVQGMFGVREFPEYSKRSWLMTVYSLFAQASQLSLSPSQNLRDIDYRMHNMEYVKVLCPWPPTIILCINPCYAHDPFQLLDTFMADSDYAAFALSLTVCEPLLNPESNIVSWPVIHLYCDLDLSNEISMEEAEALFGIKVCFGTHRDMYQVLKKQLSTIVEINTMCGFDPALKGADICEYFDLACIEIFENPVKSPPGKLIFGIL</sequence>
<keyword evidence="2" id="KW-1185">Reference proteome</keyword>
<protein>
    <submittedName>
        <fullName evidence="1">Uncharacterized protein</fullName>
    </submittedName>
</protein>
<gene>
    <name evidence="1" type="ORF">ARMGADRAFT_669231</name>
</gene>